<dbReference type="RefSeq" id="WP_045169409.1">
    <property type="nucleotide sequence ID" value="NZ_CP113865.1"/>
</dbReference>
<dbReference type="SUPFAM" id="SSF51905">
    <property type="entry name" value="FAD/NAD(P)-binding domain"/>
    <property type="match status" value="1"/>
</dbReference>
<dbReference type="Pfam" id="PF07992">
    <property type="entry name" value="Pyr_redox_2"/>
    <property type="match status" value="1"/>
</dbReference>
<sequence>MEKFDVVIVGGGVSALTVAEEIRKEDFKLSICMLSDEKVLPYYRLKLPYYIFSSIDEKFFIKPKKWFENNNIKIYLKSPVTGVDFDRKVVSYSNDKIEYKKLVIASGARAYGGDDVVDITARDDVFYLRTYEDLLRLKETIPKVSDITIIGAGLLGLELSSMLEGKRVSLIEMAKQLLPKQLDEIGATLFEEEIKRKGINVILDSRVEKIEKNSGKLKIFLSNNKEIFSDIVIFSAGVIPNTDFVNNKQILSYRNGIGVNNKMQTSIEDVFACGDVAYLDNQNPGTWTFAVESARVVGKNILGQNVEYQRKLTPYFLKAFGMEIVSAGIINDVKDSNLFEFLNKEKIIYKKFVVRENKLIGYLLINDTKTHFQISKFLNQEVDQKWIERYLDIK</sequence>
<keyword evidence="7" id="KW-1185">Reference proteome</keyword>
<evidence type="ECO:0000259" key="4">
    <source>
        <dbReference type="Pfam" id="PF07992"/>
    </source>
</evidence>
<organism evidence="6 7">
    <name type="scientific">Caldicellulosiruptor morganii</name>
    <dbReference type="NCBI Taxonomy" id="1387555"/>
    <lineage>
        <taxon>Bacteria</taxon>
        <taxon>Bacillati</taxon>
        <taxon>Bacillota</taxon>
        <taxon>Bacillota incertae sedis</taxon>
        <taxon>Caldicellulosiruptorales</taxon>
        <taxon>Caldicellulosiruptoraceae</taxon>
        <taxon>Caldicellulosiruptor</taxon>
    </lineage>
</organism>
<evidence type="ECO:0000313" key="6">
    <source>
        <dbReference type="EMBL" id="WAM34864.1"/>
    </source>
</evidence>
<dbReference type="PANTHER" id="PTHR43429">
    <property type="entry name" value="PYRIDINE NUCLEOTIDE-DISULFIDE OXIDOREDUCTASE DOMAIN-CONTAINING"/>
    <property type="match status" value="1"/>
</dbReference>
<reference evidence="6" key="1">
    <citation type="submission" date="2022-12" db="EMBL/GenBank/DDBJ databases">
        <authorList>
            <person name="Bing R.G."/>
            <person name="Willard D.J."/>
            <person name="Manesh M.J.H."/>
            <person name="Laemthong T."/>
            <person name="Crosby J.R."/>
            <person name="Kelly R.M."/>
        </authorList>
    </citation>
    <scope>NUCLEOTIDE SEQUENCE</scope>
    <source>
        <strain evidence="6">DSM 8990</strain>
    </source>
</reference>
<proteinExistence type="predicted"/>
<evidence type="ECO:0000259" key="5">
    <source>
        <dbReference type="Pfam" id="PF18267"/>
    </source>
</evidence>
<dbReference type="InterPro" id="IPR041575">
    <property type="entry name" value="Rubredoxin_C"/>
</dbReference>
<dbReference type="Gene3D" id="3.30.390.30">
    <property type="match status" value="1"/>
</dbReference>
<comment type="cofactor">
    <cofactor evidence="1">
        <name>FAD</name>
        <dbReference type="ChEBI" id="CHEBI:57692"/>
    </cofactor>
</comment>
<evidence type="ECO:0000256" key="1">
    <source>
        <dbReference type="ARBA" id="ARBA00001974"/>
    </source>
</evidence>
<dbReference type="PRINTS" id="PR00411">
    <property type="entry name" value="PNDRDTASEI"/>
</dbReference>
<dbReference type="PANTHER" id="PTHR43429:SF3">
    <property type="entry name" value="NITRITE REDUCTASE [NAD(P)H]"/>
    <property type="match status" value="1"/>
</dbReference>
<dbReference type="EMBL" id="CP113865">
    <property type="protein sequence ID" value="WAM34864.1"/>
    <property type="molecule type" value="Genomic_DNA"/>
</dbReference>
<name>A0ABY7BPV0_9FIRM</name>
<accession>A0ABY7BPV0</accession>
<dbReference type="InterPro" id="IPR050260">
    <property type="entry name" value="FAD-bd_OxRdtase"/>
</dbReference>
<evidence type="ECO:0000313" key="7">
    <source>
        <dbReference type="Proteomes" id="UP001164909"/>
    </source>
</evidence>
<keyword evidence="2" id="KW-0285">Flavoprotein</keyword>
<dbReference type="InterPro" id="IPR016156">
    <property type="entry name" value="FAD/NAD-linked_Rdtase_dimer_sf"/>
</dbReference>
<gene>
    <name evidence="6" type="ORF">OTK00_001120</name>
</gene>
<evidence type="ECO:0000256" key="2">
    <source>
        <dbReference type="ARBA" id="ARBA00022630"/>
    </source>
</evidence>
<protein>
    <submittedName>
        <fullName evidence="6">FAD-dependent oxidoreductase</fullName>
    </submittedName>
</protein>
<feature type="domain" description="NADH-rubredoxin oxidoreductase C-terminal" evidence="5">
    <location>
        <begin position="317"/>
        <end position="381"/>
    </location>
</feature>
<dbReference type="InterPro" id="IPR023753">
    <property type="entry name" value="FAD/NAD-binding_dom"/>
</dbReference>
<dbReference type="Pfam" id="PF18267">
    <property type="entry name" value="Rubredoxin_C"/>
    <property type="match status" value="1"/>
</dbReference>
<dbReference type="Gene3D" id="3.50.50.60">
    <property type="entry name" value="FAD/NAD(P)-binding domain"/>
    <property type="match status" value="2"/>
</dbReference>
<dbReference type="PRINTS" id="PR00368">
    <property type="entry name" value="FADPNR"/>
</dbReference>
<dbReference type="Proteomes" id="UP001164909">
    <property type="component" value="Chromosome"/>
</dbReference>
<keyword evidence="3" id="KW-0274">FAD</keyword>
<feature type="domain" description="FAD/NAD(P)-binding" evidence="4">
    <location>
        <begin position="4"/>
        <end position="294"/>
    </location>
</feature>
<evidence type="ECO:0000256" key="3">
    <source>
        <dbReference type="ARBA" id="ARBA00022827"/>
    </source>
</evidence>
<dbReference type="InterPro" id="IPR036188">
    <property type="entry name" value="FAD/NAD-bd_sf"/>
</dbReference>